<name>A0A7T8H0L0_CALRO</name>
<evidence type="ECO:0000313" key="2">
    <source>
        <dbReference type="EMBL" id="QQP40845.1"/>
    </source>
</evidence>
<organism evidence="2 3">
    <name type="scientific">Caligus rogercresseyi</name>
    <name type="common">Sea louse</name>
    <dbReference type="NCBI Taxonomy" id="217165"/>
    <lineage>
        <taxon>Eukaryota</taxon>
        <taxon>Metazoa</taxon>
        <taxon>Ecdysozoa</taxon>
        <taxon>Arthropoda</taxon>
        <taxon>Crustacea</taxon>
        <taxon>Multicrustacea</taxon>
        <taxon>Hexanauplia</taxon>
        <taxon>Copepoda</taxon>
        <taxon>Siphonostomatoida</taxon>
        <taxon>Caligidae</taxon>
        <taxon>Caligus</taxon>
    </lineage>
</organism>
<feature type="compositionally biased region" description="Polar residues" evidence="1">
    <location>
        <begin position="48"/>
        <end position="67"/>
    </location>
</feature>
<dbReference type="Proteomes" id="UP000595437">
    <property type="component" value="Chromosome 10"/>
</dbReference>
<evidence type="ECO:0000313" key="3">
    <source>
        <dbReference type="Proteomes" id="UP000595437"/>
    </source>
</evidence>
<gene>
    <name evidence="2" type="ORF">FKW44_015032</name>
</gene>
<dbReference type="EMBL" id="CP045899">
    <property type="protein sequence ID" value="QQP40845.1"/>
    <property type="molecule type" value="Genomic_DNA"/>
</dbReference>
<protein>
    <submittedName>
        <fullName evidence="2">Uncharacterized protein</fullName>
    </submittedName>
</protein>
<reference evidence="3" key="1">
    <citation type="submission" date="2021-01" db="EMBL/GenBank/DDBJ databases">
        <title>Caligus Genome Assembly.</title>
        <authorList>
            <person name="Gallardo-Escarate C."/>
        </authorList>
    </citation>
    <scope>NUCLEOTIDE SEQUENCE [LARGE SCALE GENOMIC DNA]</scope>
</reference>
<feature type="non-terminal residue" evidence="2">
    <location>
        <position position="67"/>
    </location>
</feature>
<sequence>MHWQSQGIEIREEHPKAASVLSGDEDEEKGSSSGNSTIKIEDAEEPQGPTQITANAPVLQSNSARLC</sequence>
<feature type="region of interest" description="Disordered" evidence="1">
    <location>
        <begin position="1"/>
        <end position="67"/>
    </location>
</feature>
<keyword evidence="3" id="KW-1185">Reference proteome</keyword>
<evidence type="ECO:0000256" key="1">
    <source>
        <dbReference type="SAM" id="MobiDB-lite"/>
    </source>
</evidence>
<proteinExistence type="predicted"/>
<dbReference type="AlphaFoldDB" id="A0A7T8H0L0"/>
<accession>A0A7T8H0L0</accession>